<keyword evidence="10" id="KW-1185">Reference proteome</keyword>
<evidence type="ECO:0000256" key="3">
    <source>
        <dbReference type="ARBA" id="ARBA00022670"/>
    </source>
</evidence>
<dbReference type="Gene3D" id="3.40.50.10740">
    <property type="entry name" value="Class I glutamine amidotransferase-like"/>
    <property type="match status" value="1"/>
</dbReference>
<comment type="caution">
    <text evidence="9">The sequence shown here is derived from an EMBL/GenBank/DDBJ whole genome shotgun (WGS) entry which is preliminary data.</text>
</comment>
<reference evidence="9 10" key="1">
    <citation type="submission" date="2015-11" db="EMBL/GenBank/DDBJ databases">
        <title>Identification of large and diverse effector repertoires of 38 Legionella species.</title>
        <authorList>
            <person name="Burstein D."/>
            <person name="Amaro F."/>
            <person name="Zusman T."/>
            <person name="Lifshitz Z."/>
            <person name="Cohen O."/>
            <person name="Gilbert J.A."/>
            <person name="Pupko T."/>
            <person name="Shuman H.A."/>
            <person name="Segal G."/>
        </authorList>
    </citation>
    <scope>NUCLEOTIDE SEQUENCE [LARGE SCALE GENOMIC DNA]</scope>
    <source>
        <strain evidence="9 10">1762-AUS-E</strain>
    </source>
</reference>
<dbReference type="Pfam" id="PF17676">
    <property type="entry name" value="Peptidase_S66C"/>
    <property type="match status" value="1"/>
</dbReference>
<feature type="active site" description="Nucleophile" evidence="6">
    <location>
        <position position="108"/>
    </location>
</feature>
<evidence type="ECO:0000313" key="10">
    <source>
        <dbReference type="Proteomes" id="UP000054859"/>
    </source>
</evidence>
<keyword evidence="3" id="KW-0645">Protease</keyword>
<dbReference type="AlphaFoldDB" id="A0A0W0R3V8"/>
<dbReference type="CDD" id="cd07025">
    <property type="entry name" value="Peptidase_S66"/>
    <property type="match status" value="1"/>
</dbReference>
<evidence type="ECO:0000259" key="7">
    <source>
        <dbReference type="Pfam" id="PF02016"/>
    </source>
</evidence>
<dbReference type="EMBL" id="LNKA01000001">
    <property type="protein sequence ID" value="KTC65761.1"/>
    <property type="molecule type" value="Genomic_DNA"/>
</dbReference>
<dbReference type="Proteomes" id="UP000054859">
    <property type="component" value="Unassembled WGS sequence"/>
</dbReference>
<dbReference type="PIRSF" id="PIRSF028757">
    <property type="entry name" value="LD-carboxypeptidase"/>
    <property type="match status" value="1"/>
</dbReference>
<dbReference type="GO" id="GO:0004180">
    <property type="term" value="F:carboxypeptidase activity"/>
    <property type="evidence" value="ECO:0007669"/>
    <property type="project" value="UniProtKB-KW"/>
</dbReference>
<keyword evidence="2 9" id="KW-0121">Carboxypeptidase</keyword>
<dbReference type="InterPro" id="IPR027478">
    <property type="entry name" value="LdcA_N"/>
</dbReference>
<dbReference type="InterPro" id="IPR040921">
    <property type="entry name" value="Peptidase_S66C"/>
</dbReference>
<dbReference type="InterPro" id="IPR027461">
    <property type="entry name" value="Carboxypeptidase_A_C_sf"/>
</dbReference>
<name>A0A0W0R3V8_9GAMM</name>
<dbReference type="OrthoDB" id="9807329at2"/>
<protein>
    <submittedName>
        <fullName evidence="9">LD-carboxypeptidase</fullName>
    </submittedName>
</protein>
<dbReference type="InterPro" id="IPR040449">
    <property type="entry name" value="Peptidase_S66_N"/>
</dbReference>
<gene>
    <name evidence="9" type="ORF">Lade_0419</name>
</gene>
<keyword evidence="5" id="KW-0720">Serine protease</keyword>
<dbReference type="Pfam" id="PF02016">
    <property type="entry name" value="Peptidase_S66"/>
    <property type="match status" value="1"/>
</dbReference>
<feature type="domain" description="LD-carboxypeptidase C-terminal" evidence="8">
    <location>
        <begin position="174"/>
        <end position="286"/>
    </location>
</feature>
<dbReference type="Gene3D" id="3.50.30.60">
    <property type="entry name" value="LD-carboxypeptidase A C-terminal domain-like"/>
    <property type="match status" value="1"/>
</dbReference>
<dbReference type="GO" id="GO:0008236">
    <property type="term" value="F:serine-type peptidase activity"/>
    <property type="evidence" value="ECO:0007669"/>
    <property type="project" value="UniProtKB-KW"/>
</dbReference>
<sequence length="298" mass="33265">MFTIPVLKPNDQVELIAPASRCSEERLQLTQQMLTSWGLQCIVNPSLFGSDLLCANSDFMRSQLLIEALTNPDNKAIICLRGGYGSMRLIPELHKIKQMEFKLFIGMSDITALNLFFMQKWKWPVLHGGIAPDYYTLESLARYKSYLFGEINQLEFQGSALNQHALKNNTISSTITGGNLCLLQASIGTTWEIDTQNKFVFIEEVGERGYRIDRMLEHLTQTGIFSKAQGIILGDFTGGNEPDGSSLIQPVLERFAQAQSIPVFQIKGVGHDSTNFPLPLGIPAHIHLGDTINLTVFR</sequence>
<dbReference type="STRING" id="45056.Lade_0419"/>
<dbReference type="RefSeq" id="WP_058461496.1">
    <property type="nucleotide sequence ID" value="NZ_CAAAHS010000004.1"/>
</dbReference>
<dbReference type="SUPFAM" id="SSF141986">
    <property type="entry name" value="LD-carboxypeptidase A C-terminal domain-like"/>
    <property type="match status" value="1"/>
</dbReference>
<evidence type="ECO:0000256" key="5">
    <source>
        <dbReference type="ARBA" id="ARBA00022825"/>
    </source>
</evidence>
<keyword evidence="4" id="KW-0378">Hydrolase</keyword>
<dbReference type="SUPFAM" id="SSF52317">
    <property type="entry name" value="Class I glutamine amidotransferase-like"/>
    <property type="match status" value="1"/>
</dbReference>
<dbReference type="PATRIC" id="fig|45056.6.peg.434"/>
<feature type="active site" description="Charge relay system" evidence="6">
    <location>
        <position position="203"/>
    </location>
</feature>
<feature type="active site" description="Charge relay system" evidence="6">
    <location>
        <position position="271"/>
    </location>
</feature>
<dbReference type="PANTHER" id="PTHR30237">
    <property type="entry name" value="MURAMOYLTETRAPEPTIDE CARBOXYPEPTIDASE"/>
    <property type="match status" value="1"/>
</dbReference>
<dbReference type="GO" id="GO:0006508">
    <property type="term" value="P:proteolysis"/>
    <property type="evidence" value="ECO:0007669"/>
    <property type="project" value="UniProtKB-KW"/>
</dbReference>
<evidence type="ECO:0000259" key="8">
    <source>
        <dbReference type="Pfam" id="PF17676"/>
    </source>
</evidence>
<dbReference type="PANTHER" id="PTHR30237:SF2">
    <property type="entry name" value="MUREIN TETRAPEPTIDE CARBOXYPEPTIDASE"/>
    <property type="match status" value="1"/>
</dbReference>
<evidence type="ECO:0000313" key="9">
    <source>
        <dbReference type="EMBL" id="KTC65761.1"/>
    </source>
</evidence>
<organism evidence="9 10">
    <name type="scientific">Legionella adelaidensis</name>
    <dbReference type="NCBI Taxonomy" id="45056"/>
    <lineage>
        <taxon>Bacteria</taxon>
        <taxon>Pseudomonadati</taxon>
        <taxon>Pseudomonadota</taxon>
        <taxon>Gammaproteobacteria</taxon>
        <taxon>Legionellales</taxon>
        <taxon>Legionellaceae</taxon>
        <taxon>Legionella</taxon>
    </lineage>
</organism>
<accession>A0A0W0R3V8</accession>
<evidence type="ECO:0000256" key="6">
    <source>
        <dbReference type="PIRSR" id="PIRSR028757-1"/>
    </source>
</evidence>
<evidence type="ECO:0000256" key="1">
    <source>
        <dbReference type="ARBA" id="ARBA00010233"/>
    </source>
</evidence>
<feature type="domain" description="LD-carboxypeptidase N-terminal" evidence="7">
    <location>
        <begin position="13"/>
        <end position="128"/>
    </location>
</feature>
<comment type="similarity">
    <text evidence="1">Belongs to the peptidase S66 family.</text>
</comment>
<evidence type="ECO:0000256" key="2">
    <source>
        <dbReference type="ARBA" id="ARBA00022645"/>
    </source>
</evidence>
<dbReference type="InterPro" id="IPR003507">
    <property type="entry name" value="S66_fam"/>
</dbReference>
<evidence type="ECO:0000256" key="4">
    <source>
        <dbReference type="ARBA" id="ARBA00022801"/>
    </source>
</evidence>
<proteinExistence type="inferred from homology"/>
<dbReference type="InterPro" id="IPR029062">
    <property type="entry name" value="Class_I_gatase-like"/>
</dbReference>